<evidence type="ECO:0000313" key="2">
    <source>
        <dbReference type="Proteomes" id="UP000035503"/>
    </source>
</evidence>
<dbReference type="AlphaFoldDB" id="A0A0G3I7H4"/>
<sequence>MLDWVRHLQIARSKNIWLVGILDKKLDDHDIPVYSFQIEGSKTSDELVGIVDEILVMALTVNPKDPSKRIRIFICQPDNLYDVTAKDRSGKLDLYEEPHLDLYHGKNS</sequence>
<evidence type="ECO:0000313" key="1">
    <source>
        <dbReference type="EMBL" id="AKK20478.1"/>
    </source>
</evidence>
<name>A0A0G3I7H4_LIBAF</name>
<reference evidence="1 2" key="1">
    <citation type="journal article" date="2015" name="Genome Announc.">
        <title>Complete Genome Sequence of 'Candidatus Liberibacter africanus,' a Bacterium Associated with Citrus Huanglongbing.</title>
        <authorList>
            <person name="Lin H."/>
            <person name="Pietersen G."/>
            <person name="Han C."/>
            <person name="Read D.A."/>
            <person name="Lou B."/>
            <person name="Gupta G."/>
            <person name="Civerolo E.L."/>
        </authorList>
    </citation>
    <scope>NUCLEOTIDE SEQUENCE [LARGE SCALE GENOMIC DNA]</scope>
    <source>
        <strain evidence="1 2">PTSAPSY</strain>
    </source>
</reference>
<dbReference type="KEGG" id="lau:G293_04295"/>
<accession>A0A0G3I7H4</accession>
<keyword evidence="2" id="KW-1185">Reference proteome</keyword>
<organism evidence="1 2">
    <name type="scientific">Candidatus Liberibacter africanus PTSAPSY</name>
    <dbReference type="NCBI Taxonomy" id="1277257"/>
    <lineage>
        <taxon>Bacteria</taxon>
        <taxon>Pseudomonadati</taxon>
        <taxon>Pseudomonadota</taxon>
        <taxon>Alphaproteobacteria</taxon>
        <taxon>Hyphomicrobiales</taxon>
        <taxon>Rhizobiaceae</taxon>
        <taxon>Liberibacter</taxon>
    </lineage>
</organism>
<dbReference type="EMBL" id="CP004021">
    <property type="protein sequence ID" value="AKK20478.1"/>
    <property type="molecule type" value="Genomic_DNA"/>
</dbReference>
<protein>
    <submittedName>
        <fullName evidence="1">Uncharacterized protein</fullName>
    </submittedName>
</protein>
<dbReference type="PATRIC" id="fig|1277257.4.peg.926"/>
<proteinExistence type="predicted"/>
<dbReference type="STRING" id="1277257.G293_04295"/>
<dbReference type="Proteomes" id="UP000035503">
    <property type="component" value="Chromosome"/>
</dbReference>
<gene>
    <name evidence="1" type="ORF">G293_04295</name>
</gene>